<name>A0A6G1CNS2_9ORYZ</name>
<dbReference type="AlphaFoldDB" id="A0A6G1CNS2"/>
<reference evidence="1 2" key="1">
    <citation type="submission" date="2019-11" db="EMBL/GenBank/DDBJ databases">
        <title>Whole genome sequence of Oryza granulata.</title>
        <authorList>
            <person name="Li W."/>
        </authorList>
    </citation>
    <scope>NUCLEOTIDE SEQUENCE [LARGE SCALE GENOMIC DNA]</scope>
    <source>
        <strain evidence="2">cv. Menghai</strain>
        <tissue evidence="1">Leaf</tissue>
    </source>
</reference>
<gene>
    <name evidence="1" type="ORF">E2562_012886</name>
</gene>
<keyword evidence="2" id="KW-1185">Reference proteome</keyword>
<evidence type="ECO:0000313" key="2">
    <source>
        <dbReference type="Proteomes" id="UP000479710"/>
    </source>
</evidence>
<accession>A0A6G1CNS2</accession>
<organism evidence="1 2">
    <name type="scientific">Oryza meyeriana var. granulata</name>
    <dbReference type="NCBI Taxonomy" id="110450"/>
    <lineage>
        <taxon>Eukaryota</taxon>
        <taxon>Viridiplantae</taxon>
        <taxon>Streptophyta</taxon>
        <taxon>Embryophyta</taxon>
        <taxon>Tracheophyta</taxon>
        <taxon>Spermatophyta</taxon>
        <taxon>Magnoliopsida</taxon>
        <taxon>Liliopsida</taxon>
        <taxon>Poales</taxon>
        <taxon>Poaceae</taxon>
        <taxon>BOP clade</taxon>
        <taxon>Oryzoideae</taxon>
        <taxon>Oryzeae</taxon>
        <taxon>Oryzinae</taxon>
        <taxon>Oryza</taxon>
        <taxon>Oryza meyeriana</taxon>
    </lineage>
</organism>
<protein>
    <submittedName>
        <fullName evidence="1">Uncharacterized protein</fullName>
    </submittedName>
</protein>
<proteinExistence type="predicted"/>
<dbReference type="Proteomes" id="UP000479710">
    <property type="component" value="Unassembled WGS sequence"/>
</dbReference>
<evidence type="ECO:0000313" key="1">
    <source>
        <dbReference type="EMBL" id="KAF0902118.1"/>
    </source>
</evidence>
<dbReference type="EMBL" id="SPHZ02000008">
    <property type="protein sequence ID" value="KAF0902118.1"/>
    <property type="molecule type" value="Genomic_DNA"/>
</dbReference>
<comment type="caution">
    <text evidence="1">The sequence shown here is derived from an EMBL/GenBank/DDBJ whole genome shotgun (WGS) entry which is preliminary data.</text>
</comment>
<sequence>MAVVGHRAWGLSASAALLGLLGIISSGDRSRSFLFCRSNHGARAGMLGYTQKVASSLLVYSTRIEYLKLKARVESTELNKNA</sequence>